<dbReference type="EMBL" id="UINC01152806">
    <property type="protein sequence ID" value="SVD47181.1"/>
    <property type="molecule type" value="Genomic_DNA"/>
</dbReference>
<proteinExistence type="predicted"/>
<evidence type="ECO:0000313" key="1">
    <source>
        <dbReference type="EMBL" id="SVD47181.1"/>
    </source>
</evidence>
<dbReference type="AlphaFoldDB" id="A0A382VMR3"/>
<protein>
    <submittedName>
        <fullName evidence="1">Uncharacterized protein</fullName>
    </submittedName>
</protein>
<feature type="non-terminal residue" evidence="1">
    <location>
        <position position="1"/>
    </location>
</feature>
<name>A0A382VMR3_9ZZZZ</name>
<gene>
    <name evidence="1" type="ORF">METZ01_LOCUS400035</name>
</gene>
<accession>A0A382VMR3</accession>
<organism evidence="1">
    <name type="scientific">marine metagenome</name>
    <dbReference type="NCBI Taxonomy" id="408172"/>
    <lineage>
        <taxon>unclassified sequences</taxon>
        <taxon>metagenomes</taxon>
        <taxon>ecological metagenomes</taxon>
    </lineage>
</organism>
<reference evidence="1" key="1">
    <citation type="submission" date="2018-05" db="EMBL/GenBank/DDBJ databases">
        <authorList>
            <person name="Lanie J.A."/>
            <person name="Ng W.-L."/>
            <person name="Kazmierczak K.M."/>
            <person name="Andrzejewski T.M."/>
            <person name="Davidsen T.M."/>
            <person name="Wayne K.J."/>
            <person name="Tettelin H."/>
            <person name="Glass J.I."/>
            <person name="Rusch D."/>
            <person name="Podicherti R."/>
            <person name="Tsui H.-C.T."/>
            <person name="Winkler M.E."/>
        </authorList>
    </citation>
    <scope>NUCLEOTIDE SEQUENCE</scope>
</reference>
<sequence length="81" mass="9043">LGCYFSVHKVSTRNLDSKAAKTVRTHAPVPLSGAPFFCEGITNKKTHFSRARSLLLHGPETTHDHPQTKTNMYLPKNLIDI</sequence>